<evidence type="ECO:0000313" key="5">
    <source>
        <dbReference type="Proteomes" id="UP001516023"/>
    </source>
</evidence>
<protein>
    <recommendedName>
        <fullName evidence="3">Helicase-associated domain-containing protein</fullName>
    </recommendedName>
</protein>
<dbReference type="PANTHER" id="PTHR33418:SF1">
    <property type="entry name" value="HELICASE-ASSOCIATED DOMAIN-CONTAINING PROTEIN"/>
    <property type="match status" value="1"/>
</dbReference>
<accession>A0ABD3QP28</accession>
<dbReference type="InterPro" id="IPR005114">
    <property type="entry name" value="Helicase_assoc"/>
</dbReference>
<comment type="caution">
    <text evidence="4">The sequence shown here is derived from an EMBL/GenBank/DDBJ whole genome shotgun (WGS) entry which is preliminary data.</text>
</comment>
<evidence type="ECO:0000259" key="3">
    <source>
        <dbReference type="Pfam" id="PF03457"/>
    </source>
</evidence>
<proteinExistence type="predicted"/>
<feature type="domain" description="Helicase-associated" evidence="3">
    <location>
        <begin position="321"/>
        <end position="375"/>
    </location>
</feature>
<dbReference type="EMBL" id="JABMIG020000022">
    <property type="protein sequence ID" value="KAL3802120.1"/>
    <property type="molecule type" value="Genomic_DNA"/>
</dbReference>
<keyword evidence="1" id="KW-0175">Coiled coil</keyword>
<dbReference type="AlphaFoldDB" id="A0ABD3QP28"/>
<name>A0ABD3QP28_9STRA</name>
<feature type="coiled-coil region" evidence="1">
    <location>
        <begin position="83"/>
        <end position="110"/>
    </location>
</feature>
<reference evidence="4 5" key="1">
    <citation type="journal article" date="2020" name="G3 (Bethesda)">
        <title>Improved Reference Genome for Cyclotella cryptica CCMP332, a Model for Cell Wall Morphogenesis, Salinity Adaptation, and Lipid Production in Diatoms (Bacillariophyta).</title>
        <authorList>
            <person name="Roberts W.R."/>
            <person name="Downey K.M."/>
            <person name="Ruck E.C."/>
            <person name="Traller J.C."/>
            <person name="Alverson A.J."/>
        </authorList>
    </citation>
    <scope>NUCLEOTIDE SEQUENCE [LARGE SCALE GENOMIC DNA]</scope>
    <source>
        <strain evidence="4 5">CCMP332</strain>
    </source>
</reference>
<feature type="domain" description="Helicase-associated" evidence="3">
    <location>
        <begin position="246"/>
        <end position="311"/>
    </location>
</feature>
<evidence type="ECO:0000256" key="2">
    <source>
        <dbReference type="SAM" id="MobiDB-lite"/>
    </source>
</evidence>
<dbReference type="Pfam" id="PF03457">
    <property type="entry name" value="HA"/>
    <property type="match status" value="2"/>
</dbReference>
<dbReference type="Proteomes" id="UP001516023">
    <property type="component" value="Unassembled WGS sequence"/>
</dbReference>
<evidence type="ECO:0000313" key="4">
    <source>
        <dbReference type="EMBL" id="KAL3802120.1"/>
    </source>
</evidence>
<feature type="region of interest" description="Disordered" evidence="2">
    <location>
        <begin position="194"/>
        <end position="214"/>
    </location>
</feature>
<organism evidence="4 5">
    <name type="scientific">Cyclotella cryptica</name>
    <dbReference type="NCBI Taxonomy" id="29204"/>
    <lineage>
        <taxon>Eukaryota</taxon>
        <taxon>Sar</taxon>
        <taxon>Stramenopiles</taxon>
        <taxon>Ochrophyta</taxon>
        <taxon>Bacillariophyta</taxon>
        <taxon>Coscinodiscophyceae</taxon>
        <taxon>Thalassiosirophycidae</taxon>
        <taxon>Stephanodiscales</taxon>
        <taxon>Stephanodiscaceae</taxon>
        <taxon>Cyclotella</taxon>
    </lineage>
</organism>
<keyword evidence="5" id="KW-1185">Reference proteome</keyword>
<evidence type="ECO:0000256" key="1">
    <source>
        <dbReference type="SAM" id="Coils"/>
    </source>
</evidence>
<dbReference type="Gene3D" id="6.10.140.530">
    <property type="match status" value="2"/>
</dbReference>
<sequence length="394" mass="45422">MFHLLDSVPGAVSDALAAASTSSSKSIFQGIHSVSLEIDKAFHEIPPSVKDALSAVVNSVDATCEENLATLYLCFSDEFDKMKNEYECRIAEITSENKSLILRLEQHEKTNLVQTLYHNTNEFSQAGPGCHQNHNHDVRKTSRTGSSAYRWTTKFSSHRVSSPTEEELLVCAVPVNQRVAAHAVVRKYHQTRKIYDAHTDRDQKHHRDQKPSSTMVQRKEAMISFSQESLFENMSPCTAQERYNFVWNQSFHELSEYKKRFGTCDVPPTYSENPRLQIWINDQRLHYRNCLVGKTPSLTSFQIRCLESIGFQWVNTLHVCWEERFKQLVEYKHETRGTNQKPSLALGRWIVSQRNKYKAGQLTEERIKKLEGIGFVWYAQSMYTRSGNTQQSEI</sequence>
<feature type="compositionally biased region" description="Basic and acidic residues" evidence="2">
    <location>
        <begin position="194"/>
        <end position="205"/>
    </location>
</feature>
<gene>
    <name evidence="4" type="ORF">HJC23_010876</name>
</gene>
<dbReference type="PANTHER" id="PTHR33418">
    <property type="entry name" value="HELICASE-ASSOCIATED"/>
    <property type="match status" value="1"/>
</dbReference>